<dbReference type="InterPro" id="IPR013785">
    <property type="entry name" value="Aldolase_TIM"/>
</dbReference>
<dbReference type="InterPro" id="IPR018089">
    <property type="entry name" value="OMPdecase_AS"/>
</dbReference>
<feature type="binding site" evidence="7 9">
    <location>
        <position position="213"/>
    </location>
    <ligand>
        <name>substrate</name>
    </ligand>
</feature>
<dbReference type="CDD" id="cd04725">
    <property type="entry name" value="OMP_decarboxylase_like"/>
    <property type="match status" value="1"/>
</dbReference>
<feature type="binding site" evidence="7 9">
    <location>
        <position position="180"/>
    </location>
    <ligand>
        <name>substrate</name>
    </ligand>
</feature>
<dbReference type="NCBIfam" id="TIGR01740">
    <property type="entry name" value="pyrF"/>
    <property type="match status" value="1"/>
</dbReference>
<name>A0A7C3CKT6_9BACT</name>
<comment type="caution">
    <text evidence="12">The sequence shown here is derived from an EMBL/GenBank/DDBJ whole genome shotgun (WGS) entry which is preliminary data.</text>
</comment>
<dbReference type="PANTHER" id="PTHR32119:SF2">
    <property type="entry name" value="OROTIDINE 5'-PHOSPHATE DECARBOXYLASE"/>
    <property type="match status" value="1"/>
</dbReference>
<comment type="pathway">
    <text evidence="2 7 10">Pyrimidine metabolism; UMP biosynthesis via de novo pathway; UMP from orotate: step 2/2.</text>
</comment>
<comment type="subunit">
    <text evidence="7">Homodimer.</text>
</comment>
<feature type="active site" description="For OMPdecase activity" evidence="8">
    <location>
        <position position="62"/>
    </location>
</feature>
<dbReference type="SUPFAM" id="SSF51366">
    <property type="entry name" value="Ribulose-phoshate binding barrel"/>
    <property type="match status" value="1"/>
</dbReference>
<evidence type="ECO:0000256" key="5">
    <source>
        <dbReference type="ARBA" id="ARBA00023239"/>
    </source>
</evidence>
<reference evidence="12" key="1">
    <citation type="journal article" date="2020" name="mSystems">
        <title>Genome- and Community-Level Interaction Insights into Carbon Utilization and Element Cycling Functions of Hydrothermarchaeota in Hydrothermal Sediment.</title>
        <authorList>
            <person name="Zhou Z."/>
            <person name="Liu Y."/>
            <person name="Xu W."/>
            <person name="Pan J."/>
            <person name="Luo Z.H."/>
            <person name="Li M."/>
        </authorList>
    </citation>
    <scope>NUCLEOTIDE SEQUENCE [LARGE SCALE GENOMIC DNA]</scope>
    <source>
        <strain evidence="12">HyVt-483</strain>
    </source>
</reference>
<evidence type="ECO:0000313" key="12">
    <source>
        <dbReference type="EMBL" id="HFC97332.1"/>
    </source>
</evidence>
<dbReference type="GO" id="GO:0006207">
    <property type="term" value="P:'de novo' pyrimidine nucleobase biosynthetic process"/>
    <property type="evidence" value="ECO:0007669"/>
    <property type="project" value="InterPro"/>
</dbReference>
<dbReference type="PANTHER" id="PTHR32119">
    <property type="entry name" value="OROTIDINE 5'-PHOSPHATE DECARBOXYLASE"/>
    <property type="match status" value="1"/>
</dbReference>
<evidence type="ECO:0000256" key="8">
    <source>
        <dbReference type="PIRSR" id="PIRSR614732-1"/>
    </source>
</evidence>
<evidence type="ECO:0000256" key="9">
    <source>
        <dbReference type="PIRSR" id="PIRSR614732-2"/>
    </source>
</evidence>
<feature type="binding site" evidence="7 9">
    <location>
        <position position="10"/>
    </location>
    <ligand>
        <name>substrate</name>
    </ligand>
</feature>
<evidence type="ECO:0000256" key="6">
    <source>
        <dbReference type="ARBA" id="ARBA00049157"/>
    </source>
</evidence>
<keyword evidence="5 7" id="KW-0456">Lyase</keyword>
<dbReference type="EC" id="4.1.1.23" evidence="7"/>
<dbReference type="GO" id="GO:0004590">
    <property type="term" value="F:orotidine-5'-phosphate decarboxylase activity"/>
    <property type="evidence" value="ECO:0007669"/>
    <property type="project" value="UniProtKB-UniRule"/>
</dbReference>
<dbReference type="NCBIfam" id="NF001273">
    <property type="entry name" value="PRK00230.1"/>
    <property type="match status" value="1"/>
</dbReference>
<feature type="binding site" evidence="7 9">
    <location>
        <position position="192"/>
    </location>
    <ligand>
        <name>substrate</name>
    </ligand>
</feature>
<dbReference type="Gene3D" id="3.20.20.70">
    <property type="entry name" value="Aldolase class I"/>
    <property type="match status" value="1"/>
</dbReference>
<protein>
    <recommendedName>
        <fullName evidence="7">Orotidine 5'-phosphate decarboxylase</fullName>
        <ecNumber evidence="7">4.1.1.23</ecNumber>
    </recommendedName>
    <alternativeName>
        <fullName evidence="7">OMP decarboxylase</fullName>
        <shortName evidence="7">OMPDCase</shortName>
        <shortName evidence="7">OMPdecase</shortName>
    </alternativeName>
</protein>
<comment type="function">
    <text evidence="1 7">Catalyzes the decarboxylation of orotidine 5'-monophosphate (OMP) to uridine 5'-monophosphate (UMP).</text>
</comment>
<evidence type="ECO:0000256" key="2">
    <source>
        <dbReference type="ARBA" id="ARBA00004861"/>
    </source>
</evidence>
<dbReference type="Proteomes" id="UP000886043">
    <property type="component" value="Unassembled WGS sequence"/>
</dbReference>
<feature type="active site" description="Proton donor" evidence="7">
    <location>
        <position position="62"/>
    </location>
</feature>
<feature type="binding site" evidence="7 9">
    <location>
        <position position="212"/>
    </location>
    <ligand>
        <name>substrate</name>
    </ligand>
</feature>
<dbReference type="PROSITE" id="PS00156">
    <property type="entry name" value="OMPDECASE"/>
    <property type="match status" value="1"/>
</dbReference>
<comment type="similarity">
    <text evidence="7">Belongs to the OMP decarboxylase family. Type 1 subfamily.</text>
</comment>
<dbReference type="GO" id="GO:0044205">
    <property type="term" value="P:'de novo' UMP biosynthetic process"/>
    <property type="evidence" value="ECO:0007669"/>
    <property type="project" value="UniProtKB-UniRule"/>
</dbReference>
<dbReference type="InterPro" id="IPR011060">
    <property type="entry name" value="RibuloseP-bd_barrel"/>
</dbReference>
<dbReference type="EMBL" id="DRMH01000024">
    <property type="protein sequence ID" value="HFC97332.1"/>
    <property type="molecule type" value="Genomic_DNA"/>
</dbReference>
<comment type="catalytic activity">
    <reaction evidence="6 7 10">
        <text>orotidine 5'-phosphate + H(+) = UMP + CO2</text>
        <dbReference type="Rhea" id="RHEA:11596"/>
        <dbReference type="ChEBI" id="CHEBI:15378"/>
        <dbReference type="ChEBI" id="CHEBI:16526"/>
        <dbReference type="ChEBI" id="CHEBI:57538"/>
        <dbReference type="ChEBI" id="CHEBI:57865"/>
        <dbReference type="EC" id="4.1.1.23"/>
    </reaction>
</comment>
<evidence type="ECO:0000256" key="7">
    <source>
        <dbReference type="HAMAP-Rule" id="MF_01200"/>
    </source>
</evidence>
<keyword evidence="4 7" id="KW-0665">Pyrimidine biosynthesis</keyword>
<dbReference type="InterPro" id="IPR001754">
    <property type="entry name" value="OMPdeCOase_dom"/>
</dbReference>
<sequence>MVSRLIFPLDTGDLAEARRWVRRLSGLVGVFKVGLELFTAAGPAAVEMIREEGQAEVFLDLKLNDIPATVAGAVRAASRLGVDFLTVHMLAGRWAVREAARAAEGGLRILAVTILTSLSRADLMEVGYSPELSRDLSEAALRLASLAYRCGVHGVVCSAKELPRIREAFPHLLTVVPGVRPEWLEEELADDQKRIASPGEAIRAGADYLVVGRPIREARDPRAVAERILAEMAQAFEERYRGCNVPE</sequence>
<evidence type="ECO:0000256" key="1">
    <source>
        <dbReference type="ARBA" id="ARBA00002356"/>
    </source>
</evidence>
<evidence type="ECO:0000256" key="10">
    <source>
        <dbReference type="RuleBase" id="RU000512"/>
    </source>
</evidence>
<dbReference type="UniPathway" id="UPA00070">
    <property type="reaction ID" value="UER00120"/>
</dbReference>
<dbReference type="InterPro" id="IPR047596">
    <property type="entry name" value="OMPdecase_bac"/>
</dbReference>
<feature type="domain" description="Orotidine 5'-phosphate decarboxylase" evidence="11">
    <location>
        <begin position="4"/>
        <end position="228"/>
    </location>
</feature>
<gene>
    <name evidence="7" type="primary">pyrF</name>
    <name evidence="12" type="ORF">ENJ40_02575</name>
</gene>
<dbReference type="SMART" id="SM00934">
    <property type="entry name" value="OMPdecase"/>
    <property type="match status" value="1"/>
</dbReference>
<feature type="binding site" evidence="7 9">
    <location>
        <position position="32"/>
    </location>
    <ligand>
        <name>substrate</name>
    </ligand>
</feature>
<dbReference type="GO" id="GO:0005829">
    <property type="term" value="C:cytosol"/>
    <property type="evidence" value="ECO:0007669"/>
    <property type="project" value="TreeGrafter"/>
</dbReference>
<dbReference type="Pfam" id="PF00215">
    <property type="entry name" value="OMPdecase"/>
    <property type="match status" value="1"/>
</dbReference>
<feature type="active site" description="For OMPdecase activity" evidence="8">
    <location>
        <position position="60"/>
    </location>
</feature>
<feature type="active site" description="For OMPdecase activity" evidence="8">
    <location>
        <position position="65"/>
    </location>
</feature>
<organism evidence="12">
    <name type="scientific">Thermosulfurimonas dismutans</name>
    <dbReference type="NCBI Taxonomy" id="999894"/>
    <lineage>
        <taxon>Bacteria</taxon>
        <taxon>Pseudomonadati</taxon>
        <taxon>Thermodesulfobacteriota</taxon>
        <taxon>Thermodesulfobacteria</taxon>
        <taxon>Thermodesulfobacteriales</taxon>
        <taxon>Thermodesulfobacteriaceae</taxon>
        <taxon>Thermosulfurimonas</taxon>
    </lineage>
</organism>
<dbReference type="InterPro" id="IPR014732">
    <property type="entry name" value="OMPdecase"/>
</dbReference>
<accession>A0A7C3CKT6</accession>
<keyword evidence="3 7" id="KW-0210">Decarboxylase</keyword>
<dbReference type="AlphaFoldDB" id="A0A7C3CKT6"/>
<evidence type="ECO:0000256" key="4">
    <source>
        <dbReference type="ARBA" id="ARBA00022975"/>
    </source>
</evidence>
<feature type="binding site" evidence="7">
    <location>
        <begin position="60"/>
        <end position="69"/>
    </location>
    <ligand>
        <name>substrate</name>
    </ligand>
</feature>
<dbReference type="HAMAP" id="MF_01200_B">
    <property type="entry name" value="OMPdecase_type1_B"/>
    <property type="match status" value="1"/>
</dbReference>
<evidence type="ECO:0000259" key="11">
    <source>
        <dbReference type="SMART" id="SM00934"/>
    </source>
</evidence>
<proteinExistence type="inferred from homology"/>
<feature type="binding site" evidence="7 9">
    <location>
        <position position="116"/>
    </location>
    <ligand>
        <name>substrate</name>
    </ligand>
</feature>
<evidence type="ECO:0000256" key="3">
    <source>
        <dbReference type="ARBA" id="ARBA00022793"/>
    </source>
</evidence>